<keyword evidence="3" id="KW-1185">Reference proteome</keyword>
<dbReference type="EMBL" id="JBJJXI010000128">
    <property type="protein sequence ID" value="KAL3388703.1"/>
    <property type="molecule type" value="Genomic_DNA"/>
</dbReference>
<accession>A0ABD2W719</accession>
<sequence length="98" mass="10954">MSIKDQAARASDRFDERTNSHDERGREEREREGQDIGMPRSSGRATCGEITLTYTASSGPTPGNISGKCHICRISLNHCRRLLVFAKSYMRAARSLSH</sequence>
<comment type="caution">
    <text evidence="2">The sequence shown here is derived from an EMBL/GenBank/DDBJ whole genome shotgun (WGS) entry which is preliminary data.</text>
</comment>
<proteinExistence type="predicted"/>
<dbReference type="AlphaFoldDB" id="A0ABD2W719"/>
<organism evidence="2 3">
    <name type="scientific">Trichogramma kaykai</name>
    <dbReference type="NCBI Taxonomy" id="54128"/>
    <lineage>
        <taxon>Eukaryota</taxon>
        <taxon>Metazoa</taxon>
        <taxon>Ecdysozoa</taxon>
        <taxon>Arthropoda</taxon>
        <taxon>Hexapoda</taxon>
        <taxon>Insecta</taxon>
        <taxon>Pterygota</taxon>
        <taxon>Neoptera</taxon>
        <taxon>Endopterygota</taxon>
        <taxon>Hymenoptera</taxon>
        <taxon>Apocrita</taxon>
        <taxon>Proctotrupomorpha</taxon>
        <taxon>Chalcidoidea</taxon>
        <taxon>Trichogrammatidae</taxon>
        <taxon>Trichogramma</taxon>
    </lineage>
</organism>
<evidence type="ECO:0000256" key="1">
    <source>
        <dbReference type="SAM" id="MobiDB-lite"/>
    </source>
</evidence>
<gene>
    <name evidence="2" type="ORF">TKK_016135</name>
</gene>
<feature type="region of interest" description="Disordered" evidence="1">
    <location>
        <begin position="1"/>
        <end position="45"/>
    </location>
</feature>
<feature type="compositionally biased region" description="Basic and acidic residues" evidence="1">
    <location>
        <begin position="1"/>
        <end position="34"/>
    </location>
</feature>
<protein>
    <submittedName>
        <fullName evidence="2">Uncharacterized protein</fullName>
    </submittedName>
</protein>
<evidence type="ECO:0000313" key="3">
    <source>
        <dbReference type="Proteomes" id="UP001627154"/>
    </source>
</evidence>
<reference evidence="2 3" key="1">
    <citation type="journal article" date="2024" name="bioRxiv">
        <title>A reference genome for Trichogramma kaykai: A tiny desert-dwelling parasitoid wasp with competing sex-ratio distorters.</title>
        <authorList>
            <person name="Culotta J."/>
            <person name="Lindsey A.R."/>
        </authorList>
    </citation>
    <scope>NUCLEOTIDE SEQUENCE [LARGE SCALE GENOMIC DNA]</scope>
    <source>
        <strain evidence="2 3">KSX58</strain>
    </source>
</reference>
<dbReference type="Proteomes" id="UP001627154">
    <property type="component" value="Unassembled WGS sequence"/>
</dbReference>
<evidence type="ECO:0000313" key="2">
    <source>
        <dbReference type="EMBL" id="KAL3388703.1"/>
    </source>
</evidence>
<name>A0ABD2W719_9HYME</name>